<dbReference type="InterPro" id="IPR052734">
    <property type="entry name" value="Nod_factor_acetyltransferase"/>
</dbReference>
<feature type="transmembrane region" description="Helical" evidence="1">
    <location>
        <begin position="134"/>
        <end position="151"/>
    </location>
</feature>
<evidence type="ECO:0000259" key="2">
    <source>
        <dbReference type="Pfam" id="PF01757"/>
    </source>
</evidence>
<sequence length="331" mass="38671">MDLFGTKMNSRKEKIDWIYTAKGIGIILVVFGHMQRGIYRSSIELGYDSYYLLDAFIYSFHMPLFFLLSGIFFESSLIKKGKANYLYEKVTTLLYPLAIWSIIQGSFQYFFQSHTNSTLEYSKVVNFLVSPQQQMWFLLGLFFVTCFFIFLNEIVFKYKAITFILLILFNISPVPTETPYWIGYIYNFAIYFYLGILFSTYLKKKKSDINALYPSLFFVMFVGLFLYLYPYIDNRIVKLFLSLSGIYMIFLISNIKSIRNSRIISMLGVYSLYIYLLHILFGTGLRVILAKFPFDGVSVLIACTLCGLILPIFVARFCRNNILGLLFQPKR</sequence>
<feature type="transmembrane region" description="Helical" evidence="1">
    <location>
        <begin position="17"/>
        <end position="35"/>
    </location>
</feature>
<feature type="transmembrane region" description="Helical" evidence="1">
    <location>
        <begin position="236"/>
        <end position="255"/>
    </location>
</feature>
<feature type="transmembrane region" description="Helical" evidence="1">
    <location>
        <begin position="181"/>
        <end position="199"/>
    </location>
</feature>
<reference evidence="3" key="1">
    <citation type="submission" date="2020-08" db="EMBL/GenBank/DDBJ databases">
        <title>Genetic structure, function and evolution of capsule biosynthesis loci in Vibrio parahaemolyticus.</title>
        <authorList>
            <person name="Li L."/>
            <person name="Bian S."/>
        </authorList>
    </citation>
    <scope>NUCLEOTIDE SEQUENCE</scope>
    <source>
        <strain evidence="3">VP439</strain>
    </source>
</reference>
<feature type="transmembrane region" description="Helical" evidence="1">
    <location>
        <begin position="55"/>
        <end position="73"/>
    </location>
</feature>
<feature type="transmembrane region" description="Helical" evidence="1">
    <location>
        <begin position="267"/>
        <end position="290"/>
    </location>
</feature>
<keyword evidence="1" id="KW-1133">Transmembrane helix</keyword>
<dbReference type="Pfam" id="PF01757">
    <property type="entry name" value="Acyl_transf_3"/>
    <property type="match status" value="1"/>
</dbReference>
<dbReference type="AlphaFoldDB" id="A0A7M1WEL9"/>
<proteinExistence type="predicted"/>
<accession>A0A7M1WEL9</accession>
<dbReference type="InterPro" id="IPR002656">
    <property type="entry name" value="Acyl_transf_3_dom"/>
</dbReference>
<protein>
    <recommendedName>
        <fullName evidence="2">Acyltransferase 3 domain-containing protein</fullName>
    </recommendedName>
</protein>
<gene>
    <name evidence="3" type="ORF">VP439_00017</name>
</gene>
<evidence type="ECO:0000313" key="3">
    <source>
        <dbReference type="EMBL" id="QOS25526.1"/>
    </source>
</evidence>
<dbReference type="EMBL" id="MT898297">
    <property type="protein sequence ID" value="QOS25526.1"/>
    <property type="molecule type" value="Genomic_DNA"/>
</dbReference>
<keyword evidence="1" id="KW-0472">Membrane</keyword>
<feature type="transmembrane region" description="Helical" evidence="1">
    <location>
        <begin position="296"/>
        <end position="318"/>
    </location>
</feature>
<keyword evidence="1" id="KW-0812">Transmembrane</keyword>
<feature type="transmembrane region" description="Helical" evidence="1">
    <location>
        <begin position="211"/>
        <end position="230"/>
    </location>
</feature>
<feature type="transmembrane region" description="Helical" evidence="1">
    <location>
        <begin position="93"/>
        <end position="111"/>
    </location>
</feature>
<dbReference type="GO" id="GO:0016747">
    <property type="term" value="F:acyltransferase activity, transferring groups other than amino-acyl groups"/>
    <property type="evidence" value="ECO:0007669"/>
    <property type="project" value="InterPro"/>
</dbReference>
<evidence type="ECO:0000256" key="1">
    <source>
        <dbReference type="SAM" id="Phobius"/>
    </source>
</evidence>
<name>A0A7M1WEL9_VIBPH</name>
<organism evidence="3">
    <name type="scientific">Vibrio parahaemolyticus</name>
    <dbReference type="NCBI Taxonomy" id="670"/>
    <lineage>
        <taxon>Bacteria</taxon>
        <taxon>Pseudomonadati</taxon>
        <taxon>Pseudomonadota</taxon>
        <taxon>Gammaproteobacteria</taxon>
        <taxon>Vibrionales</taxon>
        <taxon>Vibrionaceae</taxon>
        <taxon>Vibrio</taxon>
    </lineage>
</organism>
<feature type="transmembrane region" description="Helical" evidence="1">
    <location>
        <begin position="158"/>
        <end position="175"/>
    </location>
</feature>
<feature type="domain" description="Acyltransferase 3" evidence="2">
    <location>
        <begin position="16"/>
        <end position="314"/>
    </location>
</feature>
<dbReference type="PANTHER" id="PTHR37312:SF1">
    <property type="entry name" value="MEMBRANE-BOUND ACYLTRANSFERASE YKRP-RELATED"/>
    <property type="match status" value="1"/>
</dbReference>
<dbReference type="PANTHER" id="PTHR37312">
    <property type="entry name" value="MEMBRANE-BOUND ACYLTRANSFERASE YKRP-RELATED"/>
    <property type="match status" value="1"/>
</dbReference>